<evidence type="ECO:0000256" key="4">
    <source>
        <dbReference type="ARBA" id="ARBA00021006"/>
    </source>
</evidence>
<proteinExistence type="inferred from homology"/>
<comment type="similarity">
    <text evidence="2">Belongs to the complex I subunit 4 family.</text>
</comment>
<dbReference type="InterPro" id="IPR001750">
    <property type="entry name" value="ND/Mrp_TM"/>
</dbReference>
<dbReference type="PANTHER" id="PTHR47331">
    <property type="entry name" value="PHD-TYPE DOMAIN-CONTAINING PROTEIN"/>
    <property type="match status" value="1"/>
</dbReference>
<gene>
    <name evidence="10" type="primary">Nd5_0</name>
    <name evidence="10" type="ORF">G6Z75_0011726</name>
</gene>
<keyword evidence="7" id="KW-1133">Transmembrane helix</keyword>
<feature type="transmembrane region" description="Helical" evidence="7">
    <location>
        <begin position="132"/>
        <end position="151"/>
    </location>
</feature>
<name>A0A836JNM3_9HYME</name>
<dbReference type="InterPro" id="IPR003918">
    <property type="entry name" value="NADH_UbQ_OxRdtase"/>
</dbReference>
<evidence type="ECO:0000256" key="1">
    <source>
        <dbReference type="ARBA" id="ARBA00003257"/>
    </source>
</evidence>
<accession>A0A836JNM3</accession>
<dbReference type="EC" id="7.1.1.2" evidence="3"/>
<evidence type="ECO:0000256" key="6">
    <source>
        <dbReference type="ARBA" id="ARBA00049551"/>
    </source>
</evidence>
<dbReference type="InterPro" id="IPR040676">
    <property type="entry name" value="DUF5641"/>
</dbReference>
<evidence type="ECO:0000259" key="8">
    <source>
        <dbReference type="Pfam" id="PF00361"/>
    </source>
</evidence>
<feature type="transmembrane region" description="Helical" evidence="7">
    <location>
        <begin position="6"/>
        <end position="29"/>
    </location>
</feature>
<dbReference type="Pfam" id="PF00361">
    <property type="entry name" value="Proton_antipo_M"/>
    <property type="match status" value="1"/>
</dbReference>
<feature type="transmembrane region" description="Helical" evidence="7">
    <location>
        <begin position="70"/>
        <end position="88"/>
    </location>
</feature>
<dbReference type="AlphaFoldDB" id="A0A836JNM3"/>
<evidence type="ECO:0000256" key="5">
    <source>
        <dbReference type="ARBA" id="ARBA00031025"/>
    </source>
</evidence>
<evidence type="ECO:0000313" key="11">
    <source>
        <dbReference type="Proteomes" id="UP000667349"/>
    </source>
</evidence>
<feature type="non-terminal residue" evidence="10">
    <location>
        <position position="382"/>
    </location>
</feature>
<dbReference type="GO" id="GO:0008137">
    <property type="term" value="F:NADH dehydrogenase (ubiquinone) activity"/>
    <property type="evidence" value="ECO:0007669"/>
    <property type="project" value="UniProtKB-EC"/>
</dbReference>
<evidence type="ECO:0000256" key="7">
    <source>
        <dbReference type="SAM" id="Phobius"/>
    </source>
</evidence>
<feature type="domain" description="NADH:quinone oxidoreductase/Mrp antiporter transmembrane" evidence="8">
    <location>
        <begin position="1"/>
        <end position="112"/>
    </location>
</feature>
<sequence length="382" mass="43361">AHVEAPVYGSIVLADVLLKIGGYGLIRLMEIYYKVRVKYNYLIFRVGIIGGGEAIVRILCLVQIDMKRMAYSSVVHINLILCRLMILFKVGIVDGYIIIISHPLVHSSTLVIAGVYLIIHFNRFLKETEVRVILYLLSVMTIFMSGVIANFENDFKKIIALSTLSQLGLIIIILSLGFRLIAYYHLLVHAIFKSILFIGAHGKTRLTFEEMSTLLAQVEACLNSRPMHALSDDSDDLTALTPGHLLIGAPLLAIPEPSLTDKKENLLSRWQLVQRMRDHFWQRWSREYLHTLATRPKWTKDALPPRIGSLCIIRSELLEQFNSRTRAPRFDESATSRAVTNPRSGFSVAHDCSSRADCLDSLHRLEFLDFLEFLLLKVLRVS</sequence>
<comment type="caution">
    <text evidence="10">The sequence shown here is derived from an EMBL/GenBank/DDBJ whole genome shotgun (WGS) entry which is preliminary data.</text>
</comment>
<feature type="non-terminal residue" evidence="10">
    <location>
        <position position="1"/>
    </location>
</feature>
<feature type="transmembrane region" description="Helical" evidence="7">
    <location>
        <begin position="95"/>
        <end position="120"/>
    </location>
</feature>
<keyword evidence="7" id="KW-0472">Membrane</keyword>
<dbReference type="EMBL" id="JAANHZ010000243">
    <property type="protein sequence ID" value="KAG5313732.1"/>
    <property type="molecule type" value="Genomic_DNA"/>
</dbReference>
<evidence type="ECO:0000313" key="10">
    <source>
        <dbReference type="EMBL" id="KAG5313732.1"/>
    </source>
</evidence>
<dbReference type="Proteomes" id="UP000667349">
    <property type="component" value="Unassembled WGS sequence"/>
</dbReference>
<dbReference type="GO" id="GO:0042773">
    <property type="term" value="P:ATP synthesis coupled electron transport"/>
    <property type="evidence" value="ECO:0007669"/>
    <property type="project" value="InterPro"/>
</dbReference>
<protein>
    <recommendedName>
        <fullName evidence="4">NADH-ubiquinone oxidoreductase chain 4</fullName>
        <ecNumber evidence="3">7.1.1.2</ecNumber>
    </recommendedName>
    <alternativeName>
        <fullName evidence="5">NADH dehydrogenase subunit 4</fullName>
    </alternativeName>
</protein>
<evidence type="ECO:0000256" key="3">
    <source>
        <dbReference type="ARBA" id="ARBA00012944"/>
    </source>
</evidence>
<reference evidence="10" key="1">
    <citation type="submission" date="2020-02" db="EMBL/GenBank/DDBJ databases">
        <title>Relaxed selection underlies rapid genomic changes in the transitions from sociality to social parasitism in ants.</title>
        <authorList>
            <person name="Bi X."/>
        </authorList>
    </citation>
    <scope>NUCLEOTIDE SEQUENCE</scope>
    <source>
        <strain evidence="10">BGI-DK2013a</strain>
        <tissue evidence="10">Whole body</tissue>
    </source>
</reference>
<evidence type="ECO:0000259" key="9">
    <source>
        <dbReference type="Pfam" id="PF18701"/>
    </source>
</evidence>
<evidence type="ECO:0000256" key="2">
    <source>
        <dbReference type="ARBA" id="ARBA00009025"/>
    </source>
</evidence>
<comment type="function">
    <text evidence="1">Core subunit of the mitochondrial membrane respiratory chain NADH dehydrogenase (Complex I) that is believed to belong to the minimal assembly required for catalysis. Complex I functions in the transfer of electrons from NADH to the respiratory chain. The immediate electron acceptor for the enzyme is believed to be ubiquinone.</text>
</comment>
<organism evidence="10 11">
    <name type="scientific">Acromyrmex insinuator</name>
    <dbReference type="NCBI Taxonomy" id="230686"/>
    <lineage>
        <taxon>Eukaryota</taxon>
        <taxon>Metazoa</taxon>
        <taxon>Ecdysozoa</taxon>
        <taxon>Arthropoda</taxon>
        <taxon>Hexapoda</taxon>
        <taxon>Insecta</taxon>
        <taxon>Pterygota</taxon>
        <taxon>Neoptera</taxon>
        <taxon>Endopterygota</taxon>
        <taxon>Hymenoptera</taxon>
        <taxon>Apocrita</taxon>
        <taxon>Aculeata</taxon>
        <taxon>Formicoidea</taxon>
        <taxon>Formicidae</taxon>
        <taxon>Myrmicinae</taxon>
        <taxon>Acromyrmex</taxon>
    </lineage>
</organism>
<comment type="catalytic activity">
    <reaction evidence="6">
        <text>a ubiquinone + NADH + 5 H(+)(in) = a ubiquinol + NAD(+) + 4 H(+)(out)</text>
        <dbReference type="Rhea" id="RHEA:29091"/>
        <dbReference type="Rhea" id="RHEA-COMP:9565"/>
        <dbReference type="Rhea" id="RHEA-COMP:9566"/>
        <dbReference type="ChEBI" id="CHEBI:15378"/>
        <dbReference type="ChEBI" id="CHEBI:16389"/>
        <dbReference type="ChEBI" id="CHEBI:17976"/>
        <dbReference type="ChEBI" id="CHEBI:57540"/>
        <dbReference type="ChEBI" id="CHEBI:57945"/>
        <dbReference type="EC" id="7.1.1.2"/>
    </reaction>
</comment>
<feature type="transmembrane region" description="Helical" evidence="7">
    <location>
        <begin position="41"/>
        <end position="64"/>
    </location>
</feature>
<dbReference type="Pfam" id="PF18701">
    <property type="entry name" value="DUF5641"/>
    <property type="match status" value="1"/>
</dbReference>
<keyword evidence="7" id="KW-0812">Transmembrane</keyword>
<dbReference type="PRINTS" id="PR01437">
    <property type="entry name" value="NUOXDRDTASE4"/>
</dbReference>
<feature type="domain" description="DUF5641" evidence="9">
    <location>
        <begin position="268"/>
        <end position="319"/>
    </location>
</feature>
<keyword evidence="11" id="KW-1185">Reference proteome</keyword>